<accession>A0A645HUE4</accession>
<gene>
    <name evidence="1" type="ORF">SDC9_189648</name>
</gene>
<name>A0A645HUE4_9ZZZZ</name>
<sequence length="175" mass="18976">MCPPRQGPQVGVETAQPERIKAVIRPSSMACSMMSWVAGMTMQRTLGATFLPFRMAAASRRSPIRPLVQEPITTWSICIPATSSMVFVLEGRCGSATVGRRAERSMTTSLLYSASESASKTSKARFTLPLRYSRVCRSTGKMPFLAPASMAMLEMVKRSSMERAATPSPANSSDS</sequence>
<organism evidence="1">
    <name type="scientific">bioreactor metagenome</name>
    <dbReference type="NCBI Taxonomy" id="1076179"/>
    <lineage>
        <taxon>unclassified sequences</taxon>
        <taxon>metagenomes</taxon>
        <taxon>ecological metagenomes</taxon>
    </lineage>
</organism>
<dbReference type="AlphaFoldDB" id="A0A645HUE4"/>
<protein>
    <submittedName>
        <fullName evidence="1">Uncharacterized protein</fullName>
    </submittedName>
</protein>
<reference evidence="1" key="1">
    <citation type="submission" date="2019-08" db="EMBL/GenBank/DDBJ databases">
        <authorList>
            <person name="Kucharzyk K."/>
            <person name="Murdoch R.W."/>
            <person name="Higgins S."/>
            <person name="Loffler F."/>
        </authorList>
    </citation>
    <scope>NUCLEOTIDE SEQUENCE</scope>
</reference>
<comment type="caution">
    <text evidence="1">The sequence shown here is derived from an EMBL/GenBank/DDBJ whole genome shotgun (WGS) entry which is preliminary data.</text>
</comment>
<proteinExistence type="predicted"/>
<evidence type="ECO:0000313" key="1">
    <source>
        <dbReference type="EMBL" id="MPN42092.1"/>
    </source>
</evidence>
<dbReference type="EMBL" id="VSSQ01099584">
    <property type="protein sequence ID" value="MPN42092.1"/>
    <property type="molecule type" value="Genomic_DNA"/>
</dbReference>